<reference evidence="5 6" key="1">
    <citation type="submission" date="2020-01" db="EMBL/GenBank/DDBJ databases">
        <title>Paenibacillus soybeanensis sp. nov. isolated from the nodules of soybean (Glycine max(L.) Merr).</title>
        <authorList>
            <person name="Wang H."/>
        </authorList>
    </citation>
    <scope>NUCLEOTIDE SEQUENCE [LARGE SCALE GENOMIC DNA]</scope>
    <source>
        <strain evidence="5 6">DSM 23054</strain>
    </source>
</reference>
<dbReference type="PANTHER" id="PTHR30055">
    <property type="entry name" value="HTH-TYPE TRANSCRIPTIONAL REGULATOR RUTR"/>
    <property type="match status" value="1"/>
</dbReference>
<accession>A0A7X4YQK4</accession>
<name>A0A7X4YQK4_9BACL</name>
<evidence type="ECO:0000259" key="4">
    <source>
        <dbReference type="PROSITE" id="PS50977"/>
    </source>
</evidence>
<feature type="DNA-binding region" description="H-T-H motif" evidence="2">
    <location>
        <begin position="33"/>
        <end position="52"/>
    </location>
</feature>
<evidence type="ECO:0000256" key="2">
    <source>
        <dbReference type="PROSITE-ProRule" id="PRU00335"/>
    </source>
</evidence>
<evidence type="ECO:0000256" key="1">
    <source>
        <dbReference type="ARBA" id="ARBA00023125"/>
    </source>
</evidence>
<dbReference type="EMBL" id="JAAAMU010000005">
    <property type="protein sequence ID" value="NBC69759.1"/>
    <property type="molecule type" value="Genomic_DNA"/>
</dbReference>
<sequence length="223" mass="24744">MARQSSSQALETRAMIIRTAKELFMSLGYRAVSTRQIADACGLTQPALYHHFSDKQSLYVEVMRYVCEGTRAALDRIIRRESGIGECLVHVTHYMIANHPEDLSQMFHDIRHELSLESQIAIYSLWKNAYLDPLVSIFEDGQRDGRLRGSAQFGITPDMSARLLMGLISQSRSSPSGGGYENQAGRSAAASVPLSSQKEGDQQARMLVHVLLYGLSAAEPPRV</sequence>
<dbReference type="RefSeq" id="WP_161697926.1">
    <property type="nucleotide sequence ID" value="NZ_JAAAMU010000005.1"/>
</dbReference>
<dbReference type="Pfam" id="PF00440">
    <property type="entry name" value="TetR_N"/>
    <property type="match status" value="1"/>
</dbReference>
<evidence type="ECO:0000313" key="5">
    <source>
        <dbReference type="EMBL" id="NBC69759.1"/>
    </source>
</evidence>
<dbReference type="Proteomes" id="UP000558113">
    <property type="component" value="Unassembled WGS sequence"/>
</dbReference>
<dbReference type="PROSITE" id="PS50977">
    <property type="entry name" value="HTH_TETR_2"/>
    <property type="match status" value="1"/>
</dbReference>
<evidence type="ECO:0000256" key="3">
    <source>
        <dbReference type="SAM" id="MobiDB-lite"/>
    </source>
</evidence>
<dbReference type="PRINTS" id="PR00455">
    <property type="entry name" value="HTHTETR"/>
</dbReference>
<keyword evidence="1 2" id="KW-0238">DNA-binding</keyword>
<keyword evidence="6" id="KW-1185">Reference proteome</keyword>
<dbReference type="PANTHER" id="PTHR30055:SF226">
    <property type="entry name" value="HTH-TYPE TRANSCRIPTIONAL REGULATOR PKSA"/>
    <property type="match status" value="1"/>
</dbReference>
<dbReference type="InterPro" id="IPR050109">
    <property type="entry name" value="HTH-type_TetR-like_transc_reg"/>
</dbReference>
<dbReference type="GO" id="GO:0000976">
    <property type="term" value="F:transcription cis-regulatory region binding"/>
    <property type="evidence" value="ECO:0007669"/>
    <property type="project" value="TreeGrafter"/>
</dbReference>
<dbReference type="Gene3D" id="1.10.357.10">
    <property type="entry name" value="Tetracycline Repressor, domain 2"/>
    <property type="match status" value="1"/>
</dbReference>
<organism evidence="5 6">
    <name type="scientific">Paenibacillus sacheonensis</name>
    <dbReference type="NCBI Taxonomy" id="742054"/>
    <lineage>
        <taxon>Bacteria</taxon>
        <taxon>Bacillati</taxon>
        <taxon>Bacillota</taxon>
        <taxon>Bacilli</taxon>
        <taxon>Bacillales</taxon>
        <taxon>Paenibacillaceae</taxon>
        <taxon>Paenibacillus</taxon>
    </lineage>
</organism>
<feature type="region of interest" description="Disordered" evidence="3">
    <location>
        <begin position="172"/>
        <end position="197"/>
    </location>
</feature>
<dbReference type="InterPro" id="IPR009057">
    <property type="entry name" value="Homeodomain-like_sf"/>
</dbReference>
<dbReference type="AlphaFoldDB" id="A0A7X4YQK4"/>
<protein>
    <submittedName>
        <fullName evidence="5">TetR family transcriptional regulator</fullName>
    </submittedName>
</protein>
<dbReference type="InterPro" id="IPR001647">
    <property type="entry name" value="HTH_TetR"/>
</dbReference>
<dbReference type="GO" id="GO:0003700">
    <property type="term" value="F:DNA-binding transcription factor activity"/>
    <property type="evidence" value="ECO:0007669"/>
    <property type="project" value="TreeGrafter"/>
</dbReference>
<dbReference type="InterPro" id="IPR023772">
    <property type="entry name" value="DNA-bd_HTH_TetR-type_CS"/>
</dbReference>
<feature type="domain" description="HTH tetR-type" evidence="4">
    <location>
        <begin position="10"/>
        <end position="70"/>
    </location>
</feature>
<gene>
    <name evidence="5" type="ORF">GT003_12210</name>
</gene>
<dbReference type="PROSITE" id="PS01081">
    <property type="entry name" value="HTH_TETR_1"/>
    <property type="match status" value="1"/>
</dbReference>
<evidence type="ECO:0000313" key="6">
    <source>
        <dbReference type="Proteomes" id="UP000558113"/>
    </source>
</evidence>
<dbReference type="OrthoDB" id="2732116at2"/>
<dbReference type="SUPFAM" id="SSF46689">
    <property type="entry name" value="Homeodomain-like"/>
    <property type="match status" value="1"/>
</dbReference>
<proteinExistence type="predicted"/>
<comment type="caution">
    <text evidence="5">The sequence shown here is derived from an EMBL/GenBank/DDBJ whole genome shotgun (WGS) entry which is preliminary data.</text>
</comment>